<name>A0AA36Y688_9FIRM</name>
<keyword evidence="3 13" id="KW-1003">Cell membrane</keyword>
<evidence type="ECO:0000313" key="17">
    <source>
        <dbReference type="Proteomes" id="UP000018466"/>
    </source>
</evidence>
<keyword evidence="7 13" id="KW-1133">Transmembrane helix</keyword>
<keyword evidence="9 13" id="KW-0472">Membrane</keyword>
<evidence type="ECO:0000313" key="16">
    <source>
        <dbReference type="EMBL" id="EHO17953.1"/>
    </source>
</evidence>
<reference evidence="16 17" key="1">
    <citation type="submission" date="2011-10" db="EMBL/GenBank/DDBJ databases">
        <title>The Genome Sequence of Lachnospiraceae bacterium ACC2.</title>
        <authorList>
            <consortium name="The Broad Institute Genome Sequencing Platform"/>
            <person name="Earl A."/>
            <person name="Ward D."/>
            <person name="Feldgarden M."/>
            <person name="Gevers D."/>
            <person name="Sizova M."/>
            <person name="Hazen A."/>
            <person name="Epstein S."/>
            <person name="Young S.K."/>
            <person name="Zeng Q."/>
            <person name="Gargeya S."/>
            <person name="Fitzgerald M."/>
            <person name="Haas B."/>
            <person name="Abouelleil A."/>
            <person name="Alvarado L."/>
            <person name="Arachchi H.M."/>
            <person name="Berlin A."/>
            <person name="Brown A."/>
            <person name="Chapman S.B."/>
            <person name="Chen Z."/>
            <person name="Dunbar C."/>
            <person name="Freedman E."/>
            <person name="Gearin G."/>
            <person name="Goldberg J."/>
            <person name="Griggs A."/>
            <person name="Gujja S."/>
            <person name="Heiman D."/>
            <person name="Howarth C."/>
            <person name="Larson L."/>
            <person name="Lui A."/>
            <person name="MacDonald P.J.P."/>
            <person name="Montmayeur A."/>
            <person name="Murphy C."/>
            <person name="Neiman D."/>
            <person name="Pearson M."/>
            <person name="Priest M."/>
            <person name="Roberts A."/>
            <person name="Saif S."/>
            <person name="Shea T."/>
            <person name="Shenoy N."/>
            <person name="Sisk P."/>
            <person name="Stolte C."/>
            <person name="Sykes S."/>
            <person name="Wortman J."/>
            <person name="Nusbaum C."/>
            <person name="Birren B."/>
        </authorList>
    </citation>
    <scope>NUCLEOTIDE SEQUENCE [LARGE SCALE GENOMIC DNA]</scope>
    <source>
        <strain evidence="16 17">ACC2</strain>
    </source>
</reference>
<comment type="function">
    <text evidence="13">Component of the F(0) channel, it forms part of the peripheral stalk, linking F(1) to F(0).</text>
</comment>
<dbReference type="InterPro" id="IPR028987">
    <property type="entry name" value="ATP_synth_B-like_membr_sf"/>
</dbReference>
<dbReference type="GO" id="GO:0046961">
    <property type="term" value="F:proton-transporting ATPase activity, rotational mechanism"/>
    <property type="evidence" value="ECO:0007669"/>
    <property type="project" value="TreeGrafter"/>
</dbReference>
<comment type="similarity">
    <text evidence="1 13 14">Belongs to the ATPase B chain family.</text>
</comment>
<proteinExistence type="inferred from homology"/>
<keyword evidence="4 13" id="KW-0138">CF(0)</keyword>
<dbReference type="Pfam" id="PF00430">
    <property type="entry name" value="ATP-synt_B"/>
    <property type="match status" value="1"/>
</dbReference>
<dbReference type="EMBL" id="AGEL01000003">
    <property type="protein sequence ID" value="EHO17953.1"/>
    <property type="molecule type" value="Genomic_DNA"/>
</dbReference>
<evidence type="ECO:0000256" key="13">
    <source>
        <dbReference type="HAMAP-Rule" id="MF_01398"/>
    </source>
</evidence>
<dbReference type="HAMAP" id="MF_01398">
    <property type="entry name" value="ATP_synth_b_bprime"/>
    <property type="match status" value="1"/>
</dbReference>
<dbReference type="Proteomes" id="UP000018466">
    <property type="component" value="Unassembled WGS sequence"/>
</dbReference>
<dbReference type="RefSeq" id="WP_009531972.1">
    <property type="nucleotide sequence ID" value="NZ_JH590861.1"/>
</dbReference>
<keyword evidence="10 13" id="KW-0066">ATP synthesis</keyword>
<dbReference type="GO" id="GO:0005886">
    <property type="term" value="C:plasma membrane"/>
    <property type="evidence" value="ECO:0007669"/>
    <property type="project" value="UniProtKB-SubCell"/>
</dbReference>
<comment type="subunit">
    <text evidence="13">F-type ATPases have 2 components, F(1) - the catalytic core - and F(0) - the membrane proton channel. F(1) has five subunits: alpha(3), beta(3), gamma(1), delta(1), epsilon(1). F(0) has three main subunits: a(1), b(2) and c(10-14). The alpha and beta chains form an alternating ring which encloses part of the gamma chain. F(1) is attached to F(0) by a central stalk formed by the gamma and epsilon chains, while a peripheral stalk is formed by the delta and b chains.</text>
</comment>
<keyword evidence="2 13" id="KW-0813">Transport</keyword>
<evidence type="ECO:0000256" key="6">
    <source>
        <dbReference type="ARBA" id="ARBA00022781"/>
    </source>
</evidence>
<dbReference type="GO" id="GO:0046933">
    <property type="term" value="F:proton-transporting ATP synthase activity, rotational mechanism"/>
    <property type="evidence" value="ECO:0007669"/>
    <property type="project" value="UniProtKB-UniRule"/>
</dbReference>
<dbReference type="AlphaFoldDB" id="A0AA36Y688"/>
<comment type="function">
    <text evidence="11 13">F(1)F(0) ATP synthase produces ATP from ADP in the presence of a proton or sodium gradient. F-type ATPases consist of two structural domains, F(1) containing the extramembraneous catalytic core and F(0) containing the membrane proton channel, linked together by a central stalk and a peripheral stalk. During catalysis, ATP synthesis in the catalytic domain of F(1) is coupled via a rotary mechanism of the central stalk subunits to proton translocation.</text>
</comment>
<evidence type="ECO:0000256" key="10">
    <source>
        <dbReference type="ARBA" id="ARBA00023310"/>
    </source>
</evidence>
<evidence type="ECO:0000256" key="1">
    <source>
        <dbReference type="ARBA" id="ARBA00005513"/>
    </source>
</evidence>
<accession>A0AA36Y688</accession>
<dbReference type="SUPFAM" id="SSF81573">
    <property type="entry name" value="F1F0 ATP synthase subunit B, membrane domain"/>
    <property type="match status" value="1"/>
</dbReference>
<comment type="caution">
    <text evidence="16">The sequence shown here is derived from an EMBL/GenBank/DDBJ whole genome shotgun (WGS) entry which is preliminary data.</text>
</comment>
<evidence type="ECO:0000256" key="14">
    <source>
        <dbReference type="RuleBase" id="RU003848"/>
    </source>
</evidence>
<sequence length="167" mass="18881">MDTQALVTIVPSTFILTILNLFIQMFLMKKFLFKPIRRVLEERQKRADQNIRAAEQEKAEAEAVKAEYTKNMAQAREEAAGILERAKQDASQQADALLASARTEAQSLKTKAENDIRQEKKRVLNEAKDEIGGLAMDIAGQVIEREVHEADHRALIDDFLQKVEDAS</sequence>
<evidence type="ECO:0000256" key="4">
    <source>
        <dbReference type="ARBA" id="ARBA00022547"/>
    </source>
</evidence>
<organism evidence="16 17">
    <name type="scientific">Stomatobaculum longum</name>
    <dbReference type="NCBI Taxonomy" id="796942"/>
    <lineage>
        <taxon>Bacteria</taxon>
        <taxon>Bacillati</taxon>
        <taxon>Bacillota</taxon>
        <taxon>Clostridia</taxon>
        <taxon>Lachnospirales</taxon>
        <taxon>Lachnospiraceae</taxon>
        <taxon>Stomatobaculum</taxon>
    </lineage>
</organism>
<dbReference type="GO" id="GO:0012505">
    <property type="term" value="C:endomembrane system"/>
    <property type="evidence" value="ECO:0007669"/>
    <property type="project" value="UniProtKB-SubCell"/>
</dbReference>
<keyword evidence="15" id="KW-0175">Coiled coil</keyword>
<dbReference type="NCBIfam" id="TIGR01144">
    <property type="entry name" value="ATP_synt_b"/>
    <property type="match status" value="1"/>
</dbReference>
<evidence type="ECO:0000256" key="3">
    <source>
        <dbReference type="ARBA" id="ARBA00022475"/>
    </source>
</evidence>
<evidence type="ECO:0000256" key="11">
    <source>
        <dbReference type="ARBA" id="ARBA00025198"/>
    </source>
</evidence>
<dbReference type="PANTHER" id="PTHR33445:SF1">
    <property type="entry name" value="ATP SYNTHASE SUBUNIT B"/>
    <property type="match status" value="1"/>
</dbReference>
<evidence type="ECO:0000256" key="5">
    <source>
        <dbReference type="ARBA" id="ARBA00022692"/>
    </source>
</evidence>
<keyword evidence="8 13" id="KW-0406">Ion transport</keyword>
<dbReference type="GO" id="GO:0045259">
    <property type="term" value="C:proton-transporting ATP synthase complex"/>
    <property type="evidence" value="ECO:0007669"/>
    <property type="project" value="UniProtKB-KW"/>
</dbReference>
<keyword evidence="6 13" id="KW-0375">Hydrogen ion transport</keyword>
<dbReference type="PANTHER" id="PTHR33445">
    <property type="entry name" value="ATP SYNTHASE SUBUNIT B', CHLOROPLASTIC"/>
    <property type="match status" value="1"/>
</dbReference>
<keyword evidence="5 13" id="KW-0812">Transmembrane</keyword>
<evidence type="ECO:0000256" key="8">
    <source>
        <dbReference type="ARBA" id="ARBA00023065"/>
    </source>
</evidence>
<dbReference type="GeneID" id="86939936"/>
<protein>
    <recommendedName>
        <fullName evidence="13">ATP synthase subunit b</fullName>
    </recommendedName>
    <alternativeName>
        <fullName evidence="13">ATP synthase F(0) sector subunit b</fullName>
    </alternativeName>
    <alternativeName>
        <fullName evidence="13">ATPase subunit I</fullName>
    </alternativeName>
    <alternativeName>
        <fullName evidence="13">F-type ATPase subunit b</fullName>
        <shortName evidence="13">F-ATPase subunit b</shortName>
    </alternativeName>
</protein>
<dbReference type="CDD" id="cd06503">
    <property type="entry name" value="ATP-synt_Fo_b"/>
    <property type="match status" value="1"/>
</dbReference>
<evidence type="ECO:0000256" key="12">
    <source>
        <dbReference type="ARBA" id="ARBA00037847"/>
    </source>
</evidence>
<comment type="subcellular location">
    <subcellularLocation>
        <location evidence="13">Cell membrane</location>
        <topology evidence="13">Single-pass membrane protein</topology>
    </subcellularLocation>
    <subcellularLocation>
        <location evidence="12">Endomembrane system</location>
        <topology evidence="12">Single-pass membrane protein</topology>
    </subcellularLocation>
</comment>
<feature type="transmembrane region" description="Helical" evidence="13">
    <location>
        <begin position="6"/>
        <end position="28"/>
    </location>
</feature>
<dbReference type="Gene3D" id="1.20.5.620">
    <property type="entry name" value="F1F0 ATP synthase subunit B, membrane domain"/>
    <property type="match status" value="1"/>
</dbReference>
<gene>
    <name evidence="13" type="primary">atpF</name>
    <name evidence="16" type="ORF">HMPREF9623_00137</name>
</gene>
<evidence type="ECO:0000256" key="7">
    <source>
        <dbReference type="ARBA" id="ARBA00022989"/>
    </source>
</evidence>
<dbReference type="InterPro" id="IPR002146">
    <property type="entry name" value="ATP_synth_b/b'su_bac/chlpt"/>
</dbReference>
<evidence type="ECO:0000256" key="15">
    <source>
        <dbReference type="SAM" id="Coils"/>
    </source>
</evidence>
<keyword evidence="17" id="KW-1185">Reference proteome</keyword>
<evidence type="ECO:0000256" key="2">
    <source>
        <dbReference type="ARBA" id="ARBA00022448"/>
    </source>
</evidence>
<dbReference type="InterPro" id="IPR005864">
    <property type="entry name" value="ATP_synth_F0_bsu_bac"/>
</dbReference>
<dbReference type="InterPro" id="IPR050059">
    <property type="entry name" value="ATP_synthase_B_chain"/>
</dbReference>
<feature type="coiled-coil region" evidence="15">
    <location>
        <begin position="37"/>
        <end position="122"/>
    </location>
</feature>
<evidence type="ECO:0000256" key="9">
    <source>
        <dbReference type="ARBA" id="ARBA00023136"/>
    </source>
</evidence>